<reference evidence="6 7" key="1">
    <citation type="submission" date="2016-12" db="EMBL/GenBank/DDBJ databases">
        <title>Marinobacter lutaoensis whole genome sequencing.</title>
        <authorList>
            <person name="Verma A."/>
            <person name="Krishnamurthi S."/>
        </authorList>
    </citation>
    <scope>NUCLEOTIDE SEQUENCE [LARGE SCALE GENOMIC DNA]</scope>
    <source>
        <strain evidence="6 7">T5054</strain>
    </source>
</reference>
<dbReference type="STRING" id="135739.BTO32_16855"/>
<proteinExistence type="predicted"/>
<keyword evidence="1 4" id="KW-0378">Hydrolase</keyword>
<dbReference type="GO" id="GO:0000156">
    <property type="term" value="F:phosphorelay response regulator activity"/>
    <property type="evidence" value="ECO:0007669"/>
    <property type="project" value="InterPro"/>
</dbReference>
<feature type="active site" evidence="4">
    <location>
        <position position="280"/>
    </location>
</feature>
<feature type="active site" evidence="4">
    <location>
        <position position="187"/>
    </location>
</feature>
<dbReference type="PANTHER" id="PTHR42872">
    <property type="entry name" value="PROTEIN-GLUTAMATE METHYLESTERASE/PROTEIN-GLUTAMINE GLUTAMINASE"/>
    <property type="match status" value="1"/>
</dbReference>
<keyword evidence="7" id="KW-1185">Reference proteome</keyword>
<evidence type="ECO:0000259" key="5">
    <source>
        <dbReference type="PROSITE" id="PS50122"/>
    </source>
</evidence>
<dbReference type="PROSITE" id="PS50122">
    <property type="entry name" value="CHEB"/>
    <property type="match status" value="1"/>
</dbReference>
<evidence type="ECO:0000313" key="6">
    <source>
        <dbReference type="EMBL" id="ONF42236.1"/>
    </source>
</evidence>
<dbReference type="Gene3D" id="3.40.50.180">
    <property type="entry name" value="Methylesterase CheB, C-terminal domain"/>
    <property type="match status" value="1"/>
</dbReference>
<dbReference type="SUPFAM" id="SSF52738">
    <property type="entry name" value="Methylesterase CheB, C-terminal domain"/>
    <property type="match status" value="1"/>
</dbReference>
<dbReference type="InterPro" id="IPR035909">
    <property type="entry name" value="CheB_C"/>
</dbReference>
<comment type="catalytic activity">
    <reaction evidence="3">
        <text>[protein]-L-glutamate 5-O-methyl ester + H2O = L-glutamyl-[protein] + methanol + H(+)</text>
        <dbReference type="Rhea" id="RHEA:23236"/>
        <dbReference type="Rhea" id="RHEA-COMP:10208"/>
        <dbReference type="Rhea" id="RHEA-COMP:10311"/>
        <dbReference type="ChEBI" id="CHEBI:15377"/>
        <dbReference type="ChEBI" id="CHEBI:15378"/>
        <dbReference type="ChEBI" id="CHEBI:17790"/>
        <dbReference type="ChEBI" id="CHEBI:29973"/>
        <dbReference type="ChEBI" id="CHEBI:82795"/>
        <dbReference type="EC" id="3.1.1.61"/>
    </reaction>
</comment>
<name>A0A1V2DPB4_9GAMM</name>
<evidence type="ECO:0000256" key="1">
    <source>
        <dbReference type="ARBA" id="ARBA00022801"/>
    </source>
</evidence>
<accession>A0A1V2DPB4</accession>
<keyword evidence="4" id="KW-0145">Chemotaxis</keyword>
<dbReference type="AlphaFoldDB" id="A0A1V2DPB4"/>
<feature type="domain" description="CheB-type methylesterase" evidence="5">
    <location>
        <begin position="147"/>
        <end position="338"/>
    </location>
</feature>
<organism evidence="6 7">
    <name type="scientific">Marinobacter lutaoensis</name>
    <dbReference type="NCBI Taxonomy" id="135739"/>
    <lineage>
        <taxon>Bacteria</taxon>
        <taxon>Pseudomonadati</taxon>
        <taxon>Pseudomonadota</taxon>
        <taxon>Gammaproteobacteria</taxon>
        <taxon>Pseudomonadales</taxon>
        <taxon>Marinobacteraceae</taxon>
        <taxon>Marinobacter</taxon>
    </lineage>
</organism>
<dbReference type="EC" id="3.1.1.61" evidence="2"/>
<dbReference type="EMBL" id="MSCW01000012">
    <property type="protein sequence ID" value="ONF42236.1"/>
    <property type="molecule type" value="Genomic_DNA"/>
</dbReference>
<dbReference type="OrthoDB" id="9793421at2"/>
<evidence type="ECO:0000313" key="7">
    <source>
        <dbReference type="Proteomes" id="UP000189339"/>
    </source>
</evidence>
<dbReference type="RefSeq" id="WP_076725829.1">
    <property type="nucleotide sequence ID" value="NZ_MSCW01000012.1"/>
</dbReference>
<dbReference type="GO" id="GO:0008984">
    <property type="term" value="F:protein-glutamate methylesterase activity"/>
    <property type="evidence" value="ECO:0007669"/>
    <property type="project" value="UniProtKB-EC"/>
</dbReference>
<dbReference type="Proteomes" id="UP000189339">
    <property type="component" value="Unassembled WGS sequence"/>
</dbReference>
<dbReference type="Pfam" id="PF01339">
    <property type="entry name" value="CheB_methylest"/>
    <property type="match status" value="1"/>
</dbReference>
<protein>
    <recommendedName>
        <fullName evidence="2">protein-glutamate methylesterase</fullName>
        <ecNumber evidence="2">3.1.1.61</ecNumber>
    </recommendedName>
</protein>
<dbReference type="InterPro" id="IPR000673">
    <property type="entry name" value="Sig_transdc_resp-reg_Me-estase"/>
</dbReference>
<feature type="active site" evidence="4">
    <location>
        <position position="160"/>
    </location>
</feature>
<comment type="caution">
    <text evidence="6">The sequence shown here is derived from an EMBL/GenBank/DDBJ whole genome shotgun (WGS) entry which is preliminary data.</text>
</comment>
<evidence type="ECO:0000256" key="3">
    <source>
        <dbReference type="ARBA" id="ARBA00048267"/>
    </source>
</evidence>
<evidence type="ECO:0000256" key="4">
    <source>
        <dbReference type="PROSITE-ProRule" id="PRU00050"/>
    </source>
</evidence>
<gene>
    <name evidence="6" type="ORF">BTO32_16855</name>
</gene>
<dbReference type="PANTHER" id="PTHR42872:SF6">
    <property type="entry name" value="PROTEIN-GLUTAMATE METHYLESTERASE_PROTEIN-GLUTAMINE GLUTAMINASE"/>
    <property type="match status" value="1"/>
</dbReference>
<dbReference type="GO" id="GO:0005737">
    <property type="term" value="C:cytoplasm"/>
    <property type="evidence" value="ECO:0007669"/>
    <property type="project" value="InterPro"/>
</dbReference>
<evidence type="ECO:0000256" key="2">
    <source>
        <dbReference type="ARBA" id="ARBA00039140"/>
    </source>
</evidence>
<sequence>MTGRNGRPKVGILSDKVLQRHRLQSAAGKFGLDVSFSGDPERLLGYPDFPEANLWLVTLADEVDHPALFDHLLEQAQGPVLFGLDLAPRPGSTDYFRWERRLLGKLEQQLGPLEELESESNLQALANTVATPAGVPPSPRWLVPATPGSLAEEVWVLGASLGGPAAVKAFLDHLPPGLPVAFLYAQHIDGNFTEVLARVLGRHSHYTLRAAEEGYRLKNGDVVLIPVEREWKLDETGALTELNHPWPGPYGPSIDQVLLNAADHFGNRCHAILFSGMGNDGAIAAPMLKAYGSRIWVQESRSCGNSSMPESVAATGCVSFCGTPEELARELVKTIEESCLLKSRQKRDSA</sequence>
<dbReference type="GO" id="GO:0006935">
    <property type="term" value="P:chemotaxis"/>
    <property type="evidence" value="ECO:0007669"/>
    <property type="project" value="UniProtKB-UniRule"/>
</dbReference>